<dbReference type="InterPro" id="IPR053932">
    <property type="entry name" value="GeBP-like_DBD"/>
</dbReference>
<dbReference type="GO" id="GO:0010468">
    <property type="term" value="P:regulation of gene expression"/>
    <property type="evidence" value="ECO:0007669"/>
    <property type="project" value="UniProtKB-ARBA"/>
</dbReference>
<feature type="region of interest" description="Disordered" evidence="2">
    <location>
        <begin position="135"/>
        <end position="161"/>
    </location>
</feature>
<evidence type="ECO:0000313" key="5">
    <source>
        <dbReference type="Proteomes" id="UP001497457"/>
    </source>
</evidence>
<dbReference type="Proteomes" id="UP001497457">
    <property type="component" value="Chromosome 1b"/>
</dbReference>
<evidence type="ECO:0000259" key="3">
    <source>
        <dbReference type="Pfam" id="PF04504"/>
    </source>
</evidence>
<feature type="compositionally biased region" description="Low complexity" evidence="2">
    <location>
        <begin position="135"/>
        <end position="145"/>
    </location>
</feature>
<comment type="similarity">
    <text evidence="1">Belongs to the GeBP family.</text>
</comment>
<gene>
    <name evidence="4" type="ORF">URODEC1_LOCUS603</name>
</gene>
<feature type="region of interest" description="Disordered" evidence="2">
    <location>
        <begin position="1"/>
        <end position="123"/>
    </location>
</feature>
<accession>A0ABC8V7P5</accession>
<dbReference type="Pfam" id="PF04504">
    <property type="entry name" value="GeBP-like_DBD"/>
    <property type="match status" value="1"/>
</dbReference>
<dbReference type="PANTHER" id="PTHR31662:SF45">
    <property type="entry name" value="OS02G0768700 PROTEIN"/>
    <property type="match status" value="1"/>
</dbReference>
<evidence type="ECO:0000256" key="2">
    <source>
        <dbReference type="SAM" id="MobiDB-lite"/>
    </source>
</evidence>
<dbReference type="AlphaFoldDB" id="A0ABC8V7P5"/>
<protein>
    <recommendedName>
        <fullName evidence="3">Glabrous enhancer-binding protein-like DBD domain-containing protein</fullName>
    </recommendedName>
</protein>
<reference evidence="4 5" key="2">
    <citation type="submission" date="2024-10" db="EMBL/GenBank/DDBJ databases">
        <authorList>
            <person name="Ryan C."/>
        </authorList>
    </citation>
    <scope>NUCLEOTIDE SEQUENCE [LARGE SCALE GENOMIC DNA]</scope>
</reference>
<organism evidence="4 5">
    <name type="scientific">Urochloa decumbens</name>
    <dbReference type="NCBI Taxonomy" id="240449"/>
    <lineage>
        <taxon>Eukaryota</taxon>
        <taxon>Viridiplantae</taxon>
        <taxon>Streptophyta</taxon>
        <taxon>Embryophyta</taxon>
        <taxon>Tracheophyta</taxon>
        <taxon>Spermatophyta</taxon>
        <taxon>Magnoliopsida</taxon>
        <taxon>Liliopsida</taxon>
        <taxon>Poales</taxon>
        <taxon>Poaceae</taxon>
        <taxon>PACMAD clade</taxon>
        <taxon>Panicoideae</taxon>
        <taxon>Panicodae</taxon>
        <taxon>Paniceae</taxon>
        <taxon>Melinidinae</taxon>
        <taxon>Urochloa</taxon>
    </lineage>
</organism>
<proteinExistence type="inferred from homology"/>
<reference evidence="5" key="1">
    <citation type="submission" date="2024-06" db="EMBL/GenBank/DDBJ databases">
        <authorList>
            <person name="Ryan C."/>
        </authorList>
    </citation>
    <scope>NUCLEOTIDE SEQUENCE [LARGE SCALE GENOMIC DNA]</scope>
</reference>
<evidence type="ECO:0000256" key="1">
    <source>
        <dbReference type="ARBA" id="ARBA00010820"/>
    </source>
</evidence>
<dbReference type="EMBL" id="OZ075111">
    <property type="protein sequence ID" value="CAL4885544.1"/>
    <property type="molecule type" value="Genomic_DNA"/>
</dbReference>
<dbReference type="InterPro" id="IPR007592">
    <property type="entry name" value="GEBP"/>
</dbReference>
<evidence type="ECO:0000313" key="4">
    <source>
        <dbReference type="EMBL" id="CAL4885544.1"/>
    </source>
</evidence>
<feature type="domain" description="Glabrous enhancer-binding protein-like DBD" evidence="3">
    <location>
        <begin position="182"/>
        <end position="246"/>
    </location>
</feature>
<dbReference type="PANTHER" id="PTHR31662">
    <property type="entry name" value="BNAANNG10740D PROTEIN-RELATED"/>
    <property type="match status" value="1"/>
</dbReference>
<feature type="compositionally biased region" description="Basic residues" evidence="2">
    <location>
        <begin position="146"/>
        <end position="157"/>
    </location>
</feature>
<keyword evidence="5" id="KW-1185">Reference proteome</keyword>
<sequence length="367" mass="39846">MSDPRGLPHPSLPSPRPHREHALAAPSPRTIERTPSPRHATPRRSPPRPAAPSAAPSPRRRAATMSSGRPSASRMDADAPPSPPRSKKRPSRRSESDWSPNPSPRGSPIPTEHKPRRRTSAESAALALAAVAARASAASPDAARAAVRRSQRPRRRAARVDGGDGAIRMLGAAAAGVGVQKHKWSDADEFTLLTAAVAFRERTGHAPGLPDMAQLFDSICDSISPQIDQFMVYYKMKRLKSKFQHSDGPRDRRLRNLCSVLWGVGVGVVPSSEDDSDAGERRGVPDAAAMMPVATEVLGEYWKTNERVMAGVPLEKGLSLLGKKEGRMLETKWRQQLDEEMQSQMRQHDLAKEVCGLLTDAIKGLGP</sequence>
<name>A0ABC8V7P5_9POAL</name>